<dbReference type="GO" id="GO:0005524">
    <property type="term" value="F:ATP binding"/>
    <property type="evidence" value="ECO:0007669"/>
    <property type="project" value="UniProtKB-KW"/>
</dbReference>
<accession>A0A6L5YMS6</accession>
<evidence type="ECO:0000256" key="10">
    <source>
        <dbReference type="ARBA" id="ARBA00022840"/>
    </source>
</evidence>
<dbReference type="InterPro" id="IPR036890">
    <property type="entry name" value="HATPase_C_sf"/>
</dbReference>
<dbReference type="InterPro" id="IPR005467">
    <property type="entry name" value="His_kinase_dom"/>
</dbReference>
<organism evidence="16 17">
    <name type="scientific">Roseburia porci</name>
    <dbReference type="NCBI Taxonomy" id="2605790"/>
    <lineage>
        <taxon>Bacteria</taxon>
        <taxon>Bacillati</taxon>
        <taxon>Bacillota</taxon>
        <taxon>Clostridia</taxon>
        <taxon>Lachnospirales</taxon>
        <taxon>Lachnospiraceae</taxon>
        <taxon>Roseburia</taxon>
    </lineage>
</organism>
<dbReference type="InterPro" id="IPR004358">
    <property type="entry name" value="Sig_transdc_His_kin-like_C"/>
</dbReference>
<dbReference type="InterPro" id="IPR036097">
    <property type="entry name" value="HisK_dim/P_sf"/>
</dbReference>
<evidence type="ECO:0000256" key="5">
    <source>
        <dbReference type="ARBA" id="ARBA00022553"/>
    </source>
</evidence>
<keyword evidence="7 14" id="KW-0812">Transmembrane</keyword>
<keyword evidence="10" id="KW-0067">ATP-binding</keyword>
<protein>
    <recommendedName>
        <fullName evidence="3">histidine kinase</fullName>
        <ecNumber evidence="3">2.7.13.3</ecNumber>
    </recommendedName>
</protein>
<dbReference type="PANTHER" id="PTHR45528">
    <property type="entry name" value="SENSOR HISTIDINE KINASE CPXA"/>
    <property type="match status" value="1"/>
</dbReference>
<keyword evidence="5" id="KW-0597">Phosphoprotein</keyword>
<feature type="transmembrane region" description="Helical" evidence="14">
    <location>
        <begin position="58"/>
        <end position="76"/>
    </location>
</feature>
<keyword evidence="9 16" id="KW-0418">Kinase</keyword>
<dbReference type="InterPro" id="IPR003661">
    <property type="entry name" value="HisK_dim/P_dom"/>
</dbReference>
<reference evidence="16 17" key="1">
    <citation type="submission" date="2019-08" db="EMBL/GenBank/DDBJ databases">
        <title>In-depth cultivation of the pig gut microbiome towards novel bacterial diversity and tailored functional studies.</title>
        <authorList>
            <person name="Wylensek D."/>
            <person name="Hitch T.C.A."/>
            <person name="Clavel T."/>
        </authorList>
    </citation>
    <scope>NUCLEOTIDE SEQUENCE [LARGE SCALE GENOMIC DNA]</scope>
    <source>
        <strain evidence="16 17">MUC/MUC-530-WT-4D</strain>
    </source>
</reference>
<keyword evidence="12" id="KW-0902">Two-component regulatory system</keyword>
<keyword evidence="8" id="KW-0547">Nucleotide-binding</keyword>
<dbReference type="EMBL" id="VUNI01000002">
    <property type="protein sequence ID" value="MST73705.1"/>
    <property type="molecule type" value="Genomic_DNA"/>
</dbReference>
<dbReference type="Pfam" id="PF00512">
    <property type="entry name" value="HisKA"/>
    <property type="match status" value="1"/>
</dbReference>
<dbReference type="Pfam" id="PF02518">
    <property type="entry name" value="HATPase_c"/>
    <property type="match status" value="1"/>
</dbReference>
<proteinExistence type="predicted"/>
<dbReference type="PANTHER" id="PTHR45528:SF1">
    <property type="entry name" value="SENSOR HISTIDINE KINASE CPXA"/>
    <property type="match status" value="1"/>
</dbReference>
<dbReference type="Gene3D" id="3.30.565.10">
    <property type="entry name" value="Histidine kinase-like ATPase, C-terminal domain"/>
    <property type="match status" value="1"/>
</dbReference>
<evidence type="ECO:0000256" key="9">
    <source>
        <dbReference type="ARBA" id="ARBA00022777"/>
    </source>
</evidence>
<evidence type="ECO:0000259" key="15">
    <source>
        <dbReference type="PROSITE" id="PS50109"/>
    </source>
</evidence>
<evidence type="ECO:0000256" key="3">
    <source>
        <dbReference type="ARBA" id="ARBA00012438"/>
    </source>
</evidence>
<keyword evidence="13 14" id="KW-0472">Membrane</keyword>
<dbReference type="InterPro" id="IPR050398">
    <property type="entry name" value="HssS/ArlS-like"/>
</dbReference>
<dbReference type="EC" id="2.7.13.3" evidence="3"/>
<sequence length="392" mass="44297">MEDKNHLRGFLIKNFIIILILVGFAERIVMELLNQFIIPMVQKYYFANNTWNRSLPTWQIILVIISILVELFLLGLKSVFPAIAASGIQYIIQEIEGGMISLVPGLHGNKSVTQMDVYQALLLVLIIFAMIVMILLPYAVAAMYFAVIVSKEVRKITEREKKIHEQYDRNRNLMLSDIAHDLRTPMTTVAGYAKAIQDGMVTDPQKMDEYLSVIQAKSMRMNELINLLFEYVKLDSEGFHLDKKPLNLIELLRENAAMLYSDMEENGMELVIDLPEKEWKVEADRLQLSRVVTNLLTNAMRHNDAGTTILVQAECEDDKARIVIADNGKEIPPSVAEHLFEPFAMGDESRNSKGGSGLGLSIAAKIVAMHGWKLSLGNYPGYTKAFFIDISL</sequence>
<dbReference type="GO" id="GO:0000155">
    <property type="term" value="F:phosphorelay sensor kinase activity"/>
    <property type="evidence" value="ECO:0007669"/>
    <property type="project" value="InterPro"/>
</dbReference>
<dbReference type="Proteomes" id="UP000474024">
    <property type="component" value="Unassembled WGS sequence"/>
</dbReference>
<dbReference type="SMART" id="SM00387">
    <property type="entry name" value="HATPase_c"/>
    <property type="match status" value="1"/>
</dbReference>
<evidence type="ECO:0000256" key="8">
    <source>
        <dbReference type="ARBA" id="ARBA00022741"/>
    </source>
</evidence>
<dbReference type="SUPFAM" id="SSF47384">
    <property type="entry name" value="Homodimeric domain of signal transducing histidine kinase"/>
    <property type="match status" value="1"/>
</dbReference>
<feature type="domain" description="Histidine kinase" evidence="15">
    <location>
        <begin position="177"/>
        <end position="392"/>
    </location>
</feature>
<keyword evidence="11 14" id="KW-1133">Transmembrane helix</keyword>
<evidence type="ECO:0000256" key="11">
    <source>
        <dbReference type="ARBA" id="ARBA00022989"/>
    </source>
</evidence>
<feature type="transmembrane region" description="Helical" evidence="14">
    <location>
        <begin position="120"/>
        <end position="147"/>
    </location>
</feature>
<evidence type="ECO:0000256" key="6">
    <source>
        <dbReference type="ARBA" id="ARBA00022679"/>
    </source>
</evidence>
<dbReference type="SMART" id="SM00388">
    <property type="entry name" value="HisKA"/>
    <property type="match status" value="1"/>
</dbReference>
<keyword evidence="6" id="KW-0808">Transferase</keyword>
<keyword evidence="17" id="KW-1185">Reference proteome</keyword>
<comment type="caution">
    <text evidence="16">The sequence shown here is derived from an EMBL/GenBank/DDBJ whole genome shotgun (WGS) entry which is preliminary data.</text>
</comment>
<evidence type="ECO:0000313" key="16">
    <source>
        <dbReference type="EMBL" id="MST73705.1"/>
    </source>
</evidence>
<dbReference type="PRINTS" id="PR00344">
    <property type="entry name" value="BCTRLSENSOR"/>
</dbReference>
<dbReference type="FunFam" id="1.10.287.130:FF:000001">
    <property type="entry name" value="Two-component sensor histidine kinase"/>
    <property type="match status" value="1"/>
</dbReference>
<evidence type="ECO:0000256" key="2">
    <source>
        <dbReference type="ARBA" id="ARBA00004651"/>
    </source>
</evidence>
<dbReference type="GO" id="GO:0005886">
    <property type="term" value="C:plasma membrane"/>
    <property type="evidence" value="ECO:0007669"/>
    <property type="project" value="UniProtKB-SubCell"/>
</dbReference>
<dbReference type="PROSITE" id="PS50109">
    <property type="entry name" value="HIS_KIN"/>
    <property type="match status" value="1"/>
</dbReference>
<evidence type="ECO:0000256" key="4">
    <source>
        <dbReference type="ARBA" id="ARBA00022475"/>
    </source>
</evidence>
<dbReference type="AlphaFoldDB" id="A0A6L5YMS6"/>
<dbReference type="SUPFAM" id="SSF55874">
    <property type="entry name" value="ATPase domain of HSP90 chaperone/DNA topoisomerase II/histidine kinase"/>
    <property type="match status" value="1"/>
</dbReference>
<dbReference type="InterPro" id="IPR003594">
    <property type="entry name" value="HATPase_dom"/>
</dbReference>
<evidence type="ECO:0000313" key="17">
    <source>
        <dbReference type="Proteomes" id="UP000474024"/>
    </source>
</evidence>
<feature type="transmembrane region" description="Helical" evidence="14">
    <location>
        <begin position="12"/>
        <end position="38"/>
    </location>
</feature>
<name>A0A6L5YMS6_9FIRM</name>
<keyword evidence="4" id="KW-1003">Cell membrane</keyword>
<dbReference type="Gene3D" id="1.10.287.130">
    <property type="match status" value="1"/>
</dbReference>
<evidence type="ECO:0000256" key="14">
    <source>
        <dbReference type="SAM" id="Phobius"/>
    </source>
</evidence>
<comment type="subcellular location">
    <subcellularLocation>
        <location evidence="2">Cell membrane</location>
        <topology evidence="2">Multi-pass membrane protein</topology>
    </subcellularLocation>
</comment>
<dbReference type="RefSeq" id="WP_154428124.1">
    <property type="nucleotide sequence ID" value="NZ_VUNI01000002.1"/>
</dbReference>
<evidence type="ECO:0000256" key="7">
    <source>
        <dbReference type="ARBA" id="ARBA00022692"/>
    </source>
</evidence>
<comment type="catalytic activity">
    <reaction evidence="1">
        <text>ATP + protein L-histidine = ADP + protein N-phospho-L-histidine.</text>
        <dbReference type="EC" id="2.7.13.3"/>
    </reaction>
</comment>
<gene>
    <name evidence="16" type="ORF">FYJ75_01480</name>
</gene>
<evidence type="ECO:0000256" key="1">
    <source>
        <dbReference type="ARBA" id="ARBA00000085"/>
    </source>
</evidence>
<evidence type="ECO:0000256" key="13">
    <source>
        <dbReference type="ARBA" id="ARBA00023136"/>
    </source>
</evidence>
<dbReference type="CDD" id="cd00082">
    <property type="entry name" value="HisKA"/>
    <property type="match status" value="1"/>
</dbReference>
<evidence type="ECO:0000256" key="12">
    <source>
        <dbReference type="ARBA" id="ARBA00023012"/>
    </source>
</evidence>